<sequence length="189" mass="21110">MLARHGPPKHQNKFAWNPNAGRKKNEKELGGKFRPYSEITGVCPRCKEQIDWKRRYGKYKPLVEPAKCQKCTKRAVRQAYHSLCSGCAKASNVCAKCCCSRDQIVGRDASEVEAEQKALEEAIKNARERDRRTLLRAMNNGKAGGSGTKSLKIGDRSREGNVFPATSIDEYAELANESISDEEDDLICS</sequence>
<organism evidence="2 3">
    <name type="scientific">Dendrobium catenatum</name>
    <dbReference type="NCBI Taxonomy" id="906689"/>
    <lineage>
        <taxon>Eukaryota</taxon>
        <taxon>Viridiplantae</taxon>
        <taxon>Streptophyta</taxon>
        <taxon>Embryophyta</taxon>
        <taxon>Tracheophyta</taxon>
        <taxon>Spermatophyta</taxon>
        <taxon>Magnoliopsida</taxon>
        <taxon>Liliopsida</taxon>
        <taxon>Asparagales</taxon>
        <taxon>Orchidaceae</taxon>
        <taxon>Epidendroideae</taxon>
        <taxon>Malaxideae</taxon>
        <taxon>Dendrobiinae</taxon>
        <taxon>Dendrobium</taxon>
    </lineage>
</organism>
<dbReference type="Pfam" id="PF10217">
    <property type="entry name" value="DUF2039"/>
    <property type="match status" value="1"/>
</dbReference>
<accession>A0A2I0W187</accession>
<protein>
    <submittedName>
        <fullName evidence="2">Uncharacterized protein</fullName>
    </submittedName>
</protein>
<reference evidence="2 3" key="2">
    <citation type="journal article" date="2017" name="Nature">
        <title>The Apostasia genome and the evolution of orchids.</title>
        <authorList>
            <person name="Zhang G.Q."/>
            <person name="Liu K.W."/>
            <person name="Li Z."/>
            <person name="Lohaus R."/>
            <person name="Hsiao Y.Y."/>
            <person name="Niu S.C."/>
            <person name="Wang J.Y."/>
            <person name="Lin Y.C."/>
            <person name="Xu Q."/>
            <person name="Chen L.J."/>
            <person name="Yoshida K."/>
            <person name="Fujiwara S."/>
            <person name="Wang Z.W."/>
            <person name="Zhang Y.Q."/>
            <person name="Mitsuda N."/>
            <person name="Wang M."/>
            <person name="Liu G.H."/>
            <person name="Pecoraro L."/>
            <person name="Huang H.X."/>
            <person name="Xiao X.J."/>
            <person name="Lin M."/>
            <person name="Wu X.Y."/>
            <person name="Wu W.L."/>
            <person name="Chen Y.Y."/>
            <person name="Chang S.B."/>
            <person name="Sakamoto S."/>
            <person name="Ohme-Takagi M."/>
            <person name="Yagi M."/>
            <person name="Zeng S.J."/>
            <person name="Shen C.Y."/>
            <person name="Yeh C.M."/>
            <person name="Luo Y.B."/>
            <person name="Tsai W.C."/>
            <person name="Van de Peer Y."/>
            <person name="Liu Z.J."/>
        </authorList>
    </citation>
    <scope>NUCLEOTIDE SEQUENCE [LARGE SCALE GENOMIC DNA]</scope>
    <source>
        <tissue evidence="2">The whole plant</tissue>
    </source>
</reference>
<evidence type="ECO:0000313" key="2">
    <source>
        <dbReference type="EMBL" id="PKU69431.1"/>
    </source>
</evidence>
<dbReference type="PANTHER" id="PTHR22876:SF5">
    <property type="entry name" value="CHROMOSOME 9 OPEN READING FRAME 85"/>
    <property type="match status" value="1"/>
</dbReference>
<feature type="region of interest" description="Disordered" evidence="1">
    <location>
        <begin position="1"/>
        <end position="27"/>
    </location>
</feature>
<reference evidence="2 3" key="1">
    <citation type="journal article" date="2016" name="Sci. Rep.">
        <title>The Dendrobium catenatum Lindl. genome sequence provides insights into polysaccharide synthase, floral development and adaptive evolution.</title>
        <authorList>
            <person name="Zhang G.Q."/>
            <person name="Xu Q."/>
            <person name="Bian C."/>
            <person name="Tsai W.C."/>
            <person name="Yeh C.M."/>
            <person name="Liu K.W."/>
            <person name="Yoshida K."/>
            <person name="Zhang L.S."/>
            <person name="Chang S.B."/>
            <person name="Chen F."/>
            <person name="Shi Y."/>
            <person name="Su Y.Y."/>
            <person name="Zhang Y.Q."/>
            <person name="Chen L.J."/>
            <person name="Yin Y."/>
            <person name="Lin M."/>
            <person name="Huang H."/>
            <person name="Deng H."/>
            <person name="Wang Z.W."/>
            <person name="Zhu S.L."/>
            <person name="Zhao X."/>
            <person name="Deng C."/>
            <person name="Niu S.C."/>
            <person name="Huang J."/>
            <person name="Wang M."/>
            <person name="Liu G.H."/>
            <person name="Yang H.J."/>
            <person name="Xiao X.J."/>
            <person name="Hsiao Y.Y."/>
            <person name="Wu W.L."/>
            <person name="Chen Y.Y."/>
            <person name="Mitsuda N."/>
            <person name="Ohme-Takagi M."/>
            <person name="Luo Y.B."/>
            <person name="Van de Peer Y."/>
            <person name="Liu Z.J."/>
        </authorList>
    </citation>
    <scope>NUCLEOTIDE SEQUENCE [LARGE SCALE GENOMIC DNA]</scope>
    <source>
        <tissue evidence="2">The whole plant</tissue>
    </source>
</reference>
<feature type="region of interest" description="Disordered" evidence="1">
    <location>
        <begin position="138"/>
        <end position="161"/>
    </location>
</feature>
<dbReference type="Proteomes" id="UP000233837">
    <property type="component" value="Unassembled WGS sequence"/>
</dbReference>
<dbReference type="PANTHER" id="PTHR22876">
    <property type="entry name" value="ZGC:101016"/>
    <property type="match status" value="1"/>
</dbReference>
<dbReference type="InterPro" id="IPR019351">
    <property type="entry name" value="DUF2039"/>
</dbReference>
<proteinExistence type="predicted"/>
<gene>
    <name evidence="2" type="ORF">MA16_Dca018289</name>
</gene>
<keyword evidence="3" id="KW-1185">Reference proteome</keyword>
<dbReference type="AlphaFoldDB" id="A0A2I0W187"/>
<dbReference type="OrthoDB" id="250548at2759"/>
<feature type="compositionally biased region" description="Basic residues" evidence="1">
    <location>
        <begin position="1"/>
        <end position="12"/>
    </location>
</feature>
<dbReference type="EMBL" id="KZ503032">
    <property type="protein sequence ID" value="PKU69431.1"/>
    <property type="molecule type" value="Genomic_DNA"/>
</dbReference>
<evidence type="ECO:0000313" key="3">
    <source>
        <dbReference type="Proteomes" id="UP000233837"/>
    </source>
</evidence>
<evidence type="ECO:0000256" key="1">
    <source>
        <dbReference type="SAM" id="MobiDB-lite"/>
    </source>
</evidence>
<name>A0A2I0W187_9ASPA</name>